<dbReference type="EMBL" id="CAEX01005729">
    <property type="protein sequence ID" value="CCD20502.1"/>
    <property type="molecule type" value="Genomic_DNA"/>
</dbReference>
<keyword evidence="9" id="KW-0969">Cilium</keyword>
<comment type="subcellular location">
    <subcellularLocation>
        <location evidence="1">Cytoplasm</location>
        <location evidence="1">Cytoskeleton</location>
        <location evidence="1">Cilium axoneme</location>
    </subcellularLocation>
</comment>
<dbReference type="Gene3D" id="3.40.50.300">
    <property type="entry name" value="P-loop containing nucleotide triphosphate hydrolases"/>
    <property type="match status" value="1"/>
</dbReference>
<dbReference type="VEuPathDB" id="TriTrypDB:TvY486_0033390"/>
<evidence type="ECO:0000256" key="7">
    <source>
        <dbReference type="ARBA" id="ARBA00023017"/>
    </source>
</evidence>
<keyword evidence="17" id="KW-1185">Reference proteome</keyword>
<dbReference type="GO" id="GO:0005874">
    <property type="term" value="C:microtubule"/>
    <property type="evidence" value="ECO:0007669"/>
    <property type="project" value="UniProtKB-KW"/>
</dbReference>
<dbReference type="Proteomes" id="UP000009027">
    <property type="component" value="Unassembled WGS sequence"/>
</dbReference>
<organism evidence="16 17">
    <name type="scientific">Trypanosoma vivax (strain Y486)</name>
    <dbReference type="NCBI Taxonomy" id="1055687"/>
    <lineage>
        <taxon>Eukaryota</taxon>
        <taxon>Discoba</taxon>
        <taxon>Euglenozoa</taxon>
        <taxon>Kinetoplastea</taxon>
        <taxon>Metakinetoplastina</taxon>
        <taxon>Trypanosomatida</taxon>
        <taxon>Trypanosomatidae</taxon>
        <taxon>Trypanosoma</taxon>
        <taxon>Duttonella</taxon>
    </lineage>
</organism>
<keyword evidence="3" id="KW-0493">Microtubule</keyword>
<keyword evidence="13" id="KW-1133">Transmembrane helix</keyword>
<keyword evidence="6" id="KW-0067">ATP-binding</keyword>
<dbReference type="InterPro" id="IPR026983">
    <property type="entry name" value="DHC"/>
</dbReference>
<evidence type="ECO:0000256" key="1">
    <source>
        <dbReference type="ARBA" id="ARBA00004430"/>
    </source>
</evidence>
<keyword evidence="13" id="KW-0472">Membrane</keyword>
<dbReference type="PANTHER" id="PTHR22878">
    <property type="entry name" value="DYNEIN HEAVY CHAIN 6, AXONEMAL-LIKE-RELATED"/>
    <property type="match status" value="1"/>
</dbReference>
<proteinExistence type="predicted"/>
<keyword evidence="7" id="KW-0243">Dynein</keyword>
<reference evidence="16 17" key="1">
    <citation type="journal article" date="2012" name="Proc. Natl. Acad. Sci. U.S.A.">
        <title>Antigenic diversity is generated by distinct evolutionary mechanisms in African trypanosome species.</title>
        <authorList>
            <person name="Jackson A.P."/>
            <person name="Berry A."/>
            <person name="Aslett M."/>
            <person name="Allison H.C."/>
            <person name="Burton P."/>
            <person name="Vavrova-Anderson J."/>
            <person name="Brown R."/>
            <person name="Browne H."/>
            <person name="Corton N."/>
            <person name="Hauser H."/>
            <person name="Gamble J."/>
            <person name="Gilderthorp R."/>
            <person name="Marcello L."/>
            <person name="McQuillan J."/>
            <person name="Otto T.D."/>
            <person name="Quail M.A."/>
            <person name="Sanders M.J."/>
            <person name="van Tonder A."/>
            <person name="Ginger M.L."/>
            <person name="Field M.C."/>
            <person name="Barry J.D."/>
            <person name="Hertz-Fowler C."/>
            <person name="Berriman M."/>
        </authorList>
    </citation>
    <scope>NUCLEOTIDE SEQUENCE</scope>
    <source>
        <strain evidence="16 17">Y486</strain>
    </source>
</reference>
<dbReference type="InterPro" id="IPR027417">
    <property type="entry name" value="P-loop_NTPase"/>
</dbReference>
<dbReference type="GO" id="GO:0045505">
    <property type="term" value="F:dynein intermediate chain binding"/>
    <property type="evidence" value="ECO:0007669"/>
    <property type="project" value="InterPro"/>
</dbReference>
<evidence type="ECO:0000256" key="9">
    <source>
        <dbReference type="ARBA" id="ARBA00023069"/>
    </source>
</evidence>
<feature type="domain" description="Dynein heavy chain ATP-binding dynein motor region" evidence="15">
    <location>
        <begin position="95"/>
        <end position="239"/>
    </location>
</feature>
<evidence type="ECO:0000256" key="12">
    <source>
        <dbReference type="ARBA" id="ARBA00023273"/>
    </source>
</evidence>
<dbReference type="GO" id="GO:0007018">
    <property type="term" value="P:microtubule-based movement"/>
    <property type="evidence" value="ECO:0007669"/>
    <property type="project" value="InterPro"/>
</dbReference>
<keyword evidence="13" id="KW-0812">Transmembrane</keyword>
<dbReference type="InterPro" id="IPR035706">
    <property type="entry name" value="AAA_9"/>
</dbReference>
<dbReference type="GO" id="GO:0051959">
    <property type="term" value="F:dynein light intermediate chain binding"/>
    <property type="evidence" value="ECO:0007669"/>
    <property type="project" value="InterPro"/>
</dbReference>
<dbReference type="GO" id="GO:0005524">
    <property type="term" value="F:ATP binding"/>
    <property type="evidence" value="ECO:0007669"/>
    <property type="project" value="UniProtKB-KW"/>
</dbReference>
<keyword evidence="11" id="KW-0206">Cytoskeleton</keyword>
<keyword evidence="2" id="KW-0963">Cytoplasm</keyword>
<evidence type="ECO:0000259" key="14">
    <source>
        <dbReference type="Pfam" id="PF12777"/>
    </source>
</evidence>
<dbReference type="PANTHER" id="PTHR22878:SF63">
    <property type="entry name" value="DYNEIN AXONEMAL HEAVY CHAIN 10"/>
    <property type="match status" value="1"/>
</dbReference>
<evidence type="ECO:0000313" key="17">
    <source>
        <dbReference type="Proteomes" id="UP000009027"/>
    </source>
</evidence>
<evidence type="ECO:0000256" key="10">
    <source>
        <dbReference type="ARBA" id="ARBA00023175"/>
    </source>
</evidence>
<dbReference type="Pfam" id="PF12777">
    <property type="entry name" value="MT"/>
    <property type="match status" value="1"/>
</dbReference>
<evidence type="ECO:0000256" key="8">
    <source>
        <dbReference type="ARBA" id="ARBA00023054"/>
    </source>
</evidence>
<dbReference type="AlphaFoldDB" id="F9WSG3"/>
<feature type="domain" description="Dynein heavy chain coiled coil stalk" evidence="14">
    <location>
        <begin position="5"/>
        <end position="67"/>
    </location>
</feature>
<gene>
    <name evidence="16" type="ORF">TvY486_0033390</name>
</gene>
<evidence type="ECO:0000256" key="6">
    <source>
        <dbReference type="ARBA" id="ARBA00022840"/>
    </source>
</evidence>
<evidence type="ECO:0000256" key="4">
    <source>
        <dbReference type="ARBA" id="ARBA00022737"/>
    </source>
</evidence>
<evidence type="ECO:0000313" key="16">
    <source>
        <dbReference type="EMBL" id="CCD20502.1"/>
    </source>
</evidence>
<keyword evidence="12" id="KW-0966">Cell projection</keyword>
<sequence length="326" mass="37092">MERRLNAARKLIDGFGSERIRWAEQKETLGDVRNRLVGDCLAGASFLSYLGAFTFNYRQEAMESLWLKDIRERNIPLSEDFAVQRLLTDEVSISQWASDGLPSDDLSVQNGILTTMSTQPLGRGRKAGRVSFPLCIDPQMQAVNWIKRQHKSNPRFECASFSDTDFLKRLEFAIQYGNPFLFEGVDEFIDPIIDSVLDPQFSNDSGQLVIRLGDKDVVWDPNFKLYLCTKLPNPEYAAEDNPPRPSHSTKSLPMLCIYFIWSRSSKELCDISFSFACSGHHFALFSFPPTMTSKCLHTKRLLCSVLFFRFACFSVLFCSFAGIGTY</sequence>
<dbReference type="Pfam" id="PF12781">
    <property type="entry name" value="AAA_9"/>
    <property type="match status" value="1"/>
</dbReference>
<evidence type="ECO:0000256" key="13">
    <source>
        <dbReference type="SAM" id="Phobius"/>
    </source>
</evidence>
<dbReference type="InterPro" id="IPR024743">
    <property type="entry name" value="Dynein_HC_stalk"/>
</dbReference>
<feature type="transmembrane region" description="Helical" evidence="13">
    <location>
        <begin position="301"/>
        <end position="323"/>
    </location>
</feature>
<evidence type="ECO:0000256" key="2">
    <source>
        <dbReference type="ARBA" id="ARBA00022490"/>
    </source>
</evidence>
<keyword evidence="5" id="KW-0547">Nucleotide-binding</keyword>
<dbReference type="GO" id="GO:0030286">
    <property type="term" value="C:dynein complex"/>
    <property type="evidence" value="ECO:0007669"/>
    <property type="project" value="UniProtKB-KW"/>
</dbReference>
<name>F9WSG3_TRYVY</name>
<dbReference type="Gene3D" id="1.20.920.20">
    <property type="match status" value="1"/>
</dbReference>
<keyword evidence="4" id="KW-0677">Repeat</keyword>
<evidence type="ECO:0000256" key="3">
    <source>
        <dbReference type="ARBA" id="ARBA00022701"/>
    </source>
</evidence>
<evidence type="ECO:0000256" key="5">
    <source>
        <dbReference type="ARBA" id="ARBA00022741"/>
    </source>
</evidence>
<accession>F9WSG3</accession>
<dbReference type="GO" id="GO:0005930">
    <property type="term" value="C:axoneme"/>
    <property type="evidence" value="ECO:0007669"/>
    <property type="project" value="UniProtKB-SubCell"/>
</dbReference>
<protein>
    <submittedName>
        <fullName evidence="16">Dynein heavy chain, putative</fullName>
    </submittedName>
</protein>
<evidence type="ECO:0000259" key="15">
    <source>
        <dbReference type="Pfam" id="PF12781"/>
    </source>
</evidence>
<keyword evidence="8" id="KW-0175">Coiled coil</keyword>
<dbReference type="FunFam" id="3.40.50.300:FF:000049">
    <property type="entry name" value="Dynein, axonemal, heavy chain 5"/>
    <property type="match status" value="1"/>
</dbReference>
<keyword evidence="10" id="KW-0505">Motor protein</keyword>
<evidence type="ECO:0000256" key="11">
    <source>
        <dbReference type="ARBA" id="ARBA00023212"/>
    </source>
</evidence>